<comment type="caution">
    <text evidence="1">The sequence shown here is derived from an EMBL/GenBank/DDBJ whole genome shotgun (WGS) entry which is preliminary data.</text>
</comment>
<dbReference type="EMBL" id="LWCA01003172">
    <property type="protein sequence ID" value="OAF63565.1"/>
    <property type="molecule type" value="Genomic_DNA"/>
</dbReference>
<protein>
    <recommendedName>
        <fullName evidence="3">Reverse transcriptase/retrotransposon-derived protein RNase H-like domain-containing protein</fullName>
    </recommendedName>
</protein>
<feature type="non-terminal residue" evidence="1">
    <location>
        <position position="1"/>
    </location>
</feature>
<dbReference type="InterPro" id="IPR043502">
    <property type="entry name" value="DNA/RNA_pol_sf"/>
</dbReference>
<dbReference type="Proteomes" id="UP000078046">
    <property type="component" value="Unassembled WGS sequence"/>
</dbReference>
<dbReference type="InterPro" id="IPR050951">
    <property type="entry name" value="Retrovirus_Pol_polyprotein"/>
</dbReference>
<dbReference type="SUPFAM" id="SSF56672">
    <property type="entry name" value="DNA/RNA polymerases"/>
    <property type="match status" value="1"/>
</dbReference>
<proteinExistence type="predicted"/>
<dbReference type="PANTHER" id="PTHR37984">
    <property type="entry name" value="PROTEIN CBG26694"/>
    <property type="match status" value="1"/>
</dbReference>
<reference evidence="1 2" key="1">
    <citation type="submission" date="2016-04" db="EMBL/GenBank/DDBJ databases">
        <title>The genome of Intoshia linei affirms orthonectids as highly simplified spiralians.</title>
        <authorList>
            <person name="Mikhailov K.V."/>
            <person name="Slusarev G.S."/>
            <person name="Nikitin M.A."/>
            <person name="Logacheva M.D."/>
            <person name="Penin A."/>
            <person name="Aleoshin V."/>
            <person name="Panchin Y.V."/>
        </authorList>
    </citation>
    <scope>NUCLEOTIDE SEQUENCE [LARGE SCALE GENOMIC DNA]</scope>
    <source>
        <strain evidence="1">Intl2013</strain>
        <tissue evidence="1">Whole animal</tissue>
    </source>
</reference>
<dbReference type="OrthoDB" id="420169at2759"/>
<evidence type="ECO:0000313" key="1">
    <source>
        <dbReference type="EMBL" id="OAF63565.1"/>
    </source>
</evidence>
<dbReference type="AlphaFoldDB" id="A0A177ANF1"/>
<evidence type="ECO:0000313" key="2">
    <source>
        <dbReference type="Proteomes" id="UP000078046"/>
    </source>
</evidence>
<accession>A0A177ANF1</accession>
<gene>
    <name evidence="1" type="ORF">A3Q56_08726</name>
</gene>
<name>A0A177ANF1_9BILA</name>
<dbReference type="PANTHER" id="PTHR37984:SF5">
    <property type="entry name" value="PROTEIN NYNRIN-LIKE"/>
    <property type="match status" value="1"/>
</dbReference>
<keyword evidence="2" id="KW-1185">Reference proteome</keyword>
<dbReference type="Gene3D" id="3.10.10.10">
    <property type="entry name" value="HIV Type 1 Reverse Transcriptase, subunit A, domain 1"/>
    <property type="match status" value="1"/>
</dbReference>
<feature type="non-terminal residue" evidence="1">
    <location>
        <position position="173"/>
    </location>
</feature>
<evidence type="ECO:0008006" key="3">
    <source>
        <dbReference type="Google" id="ProtNLM"/>
    </source>
</evidence>
<sequence>KATKSLDNLFLNDDEYESDVHIRSADKSIIHLYGSINLNYKSESVKFYINDTPNLVGCRFAFKHVLHLKSNATEMSAVNVHDDRLFPLIREFSCVFSNTPGLCNVGEHQIIVEPKTSVRSPHYLIPFNQREEHERAIKKLIQENVIEPSTTSFRSSTFFVIKKDGSNRLVQDF</sequence>
<organism evidence="1 2">
    <name type="scientific">Intoshia linei</name>
    <dbReference type="NCBI Taxonomy" id="1819745"/>
    <lineage>
        <taxon>Eukaryota</taxon>
        <taxon>Metazoa</taxon>
        <taxon>Spiralia</taxon>
        <taxon>Lophotrochozoa</taxon>
        <taxon>Mesozoa</taxon>
        <taxon>Orthonectida</taxon>
        <taxon>Rhopaluridae</taxon>
        <taxon>Intoshia</taxon>
    </lineage>
</organism>